<dbReference type="SUPFAM" id="SSF53756">
    <property type="entry name" value="UDP-Glycosyltransferase/glycogen phosphorylase"/>
    <property type="match status" value="1"/>
</dbReference>
<keyword evidence="2" id="KW-0808">Transferase</keyword>
<reference evidence="3 4" key="1">
    <citation type="journal article" date="2017" name="Int. J. Syst. Evol. Microbiol.">
        <title>Ramlibacter monticola sp. nov., isolated from forest soil.</title>
        <authorList>
            <person name="Chaudhary D.K."/>
            <person name="Kim J."/>
        </authorList>
    </citation>
    <scope>NUCLEOTIDE SEQUENCE [LARGE SCALE GENOMIC DNA]</scope>
    <source>
        <strain evidence="3 4">KACC 19175</strain>
    </source>
</reference>
<accession>A0A937CWH0</accession>
<proteinExistence type="predicted"/>
<comment type="caution">
    <text evidence="3">The sequence shown here is derived from an EMBL/GenBank/DDBJ whole genome shotgun (WGS) entry which is preliminary data.</text>
</comment>
<keyword evidence="1" id="KW-0328">Glycosyltransferase</keyword>
<dbReference type="GO" id="GO:0008713">
    <property type="term" value="F:ADP-heptose-lipopolysaccharide heptosyltransferase activity"/>
    <property type="evidence" value="ECO:0007669"/>
    <property type="project" value="TreeGrafter"/>
</dbReference>
<evidence type="ECO:0000313" key="4">
    <source>
        <dbReference type="Proteomes" id="UP000599109"/>
    </source>
</evidence>
<dbReference type="InterPro" id="IPR002201">
    <property type="entry name" value="Glyco_trans_9"/>
</dbReference>
<keyword evidence="4" id="KW-1185">Reference proteome</keyword>
<dbReference type="Proteomes" id="UP000599109">
    <property type="component" value="Unassembled WGS sequence"/>
</dbReference>
<dbReference type="PANTHER" id="PTHR30160">
    <property type="entry name" value="TETRAACYLDISACCHARIDE 4'-KINASE-RELATED"/>
    <property type="match status" value="1"/>
</dbReference>
<gene>
    <name evidence="3" type="ORF">JJ685_26480</name>
</gene>
<dbReference type="CDD" id="cd03789">
    <property type="entry name" value="GT9_LPS_heptosyltransferase"/>
    <property type="match status" value="1"/>
</dbReference>
<evidence type="ECO:0000313" key="3">
    <source>
        <dbReference type="EMBL" id="MBL0394713.1"/>
    </source>
</evidence>
<dbReference type="RefSeq" id="WP_201677382.1">
    <property type="nucleotide sequence ID" value="NZ_JAEQNE010000009.1"/>
</dbReference>
<dbReference type="InterPro" id="IPR051199">
    <property type="entry name" value="LPS_LOS_Heptosyltrfase"/>
</dbReference>
<dbReference type="EMBL" id="JAEQNE010000009">
    <property type="protein sequence ID" value="MBL0394713.1"/>
    <property type="molecule type" value="Genomic_DNA"/>
</dbReference>
<evidence type="ECO:0000256" key="2">
    <source>
        <dbReference type="ARBA" id="ARBA00022679"/>
    </source>
</evidence>
<organism evidence="3 4">
    <name type="scientific">Ramlibacter monticola</name>
    <dbReference type="NCBI Taxonomy" id="1926872"/>
    <lineage>
        <taxon>Bacteria</taxon>
        <taxon>Pseudomonadati</taxon>
        <taxon>Pseudomonadota</taxon>
        <taxon>Betaproteobacteria</taxon>
        <taxon>Burkholderiales</taxon>
        <taxon>Comamonadaceae</taxon>
        <taxon>Ramlibacter</taxon>
    </lineage>
</organism>
<name>A0A937CWH0_9BURK</name>
<dbReference type="Gene3D" id="3.40.50.2000">
    <property type="entry name" value="Glycogen Phosphorylase B"/>
    <property type="match status" value="2"/>
</dbReference>
<sequence>MKILLWKIGALGDIIMTTPLVRQLRRALPGATIDFLTGRGCASILQGSPHIDRVLGFDASILYRGQVGRLRELLPQLRGYDCIFTLDKHWIFPLLARMAGAPMRIGFRRRAHEGALLTRTVRYGALRHEVDYYLDLAQAAGWPVRRDDVALEAPAAVQVPWQPGAVVLVNSGGDNPNEQSQVRRMPDSLFGALVETCAARAAVAFVGSAGEAAYYKRFAGAGRTNMCGRTNLAEVTAVLRDASRVITTDTGLMHLAGAVNREVTAVFGPTHPLRKCPPGARWVWHDAQRYDSRYELFGTVPKGDFFMSLTTADILADMHTSPLDGRREPAPL</sequence>
<dbReference type="PANTHER" id="PTHR30160:SF1">
    <property type="entry name" value="LIPOPOLYSACCHARIDE 1,2-N-ACETYLGLUCOSAMINETRANSFERASE-RELATED"/>
    <property type="match status" value="1"/>
</dbReference>
<protein>
    <submittedName>
        <fullName evidence="3">Glycosyltransferase family 9 protein</fullName>
    </submittedName>
</protein>
<dbReference type="AlphaFoldDB" id="A0A937CWH0"/>
<dbReference type="GO" id="GO:0005829">
    <property type="term" value="C:cytosol"/>
    <property type="evidence" value="ECO:0007669"/>
    <property type="project" value="TreeGrafter"/>
</dbReference>
<dbReference type="GO" id="GO:0009244">
    <property type="term" value="P:lipopolysaccharide core region biosynthetic process"/>
    <property type="evidence" value="ECO:0007669"/>
    <property type="project" value="TreeGrafter"/>
</dbReference>
<evidence type="ECO:0000256" key="1">
    <source>
        <dbReference type="ARBA" id="ARBA00022676"/>
    </source>
</evidence>
<dbReference type="Pfam" id="PF01075">
    <property type="entry name" value="Glyco_transf_9"/>
    <property type="match status" value="1"/>
</dbReference>